<evidence type="ECO:0000313" key="2">
    <source>
        <dbReference type="EMBL" id="CAA2623441.1"/>
    </source>
</evidence>
<feature type="region of interest" description="Disordered" evidence="1">
    <location>
        <begin position="1"/>
        <end position="44"/>
    </location>
</feature>
<dbReference type="EMBL" id="LR743594">
    <property type="protein sequence ID" value="CAA2623441.1"/>
    <property type="molecule type" value="Genomic_DNA"/>
</dbReference>
<keyword evidence="3" id="KW-1185">Reference proteome</keyword>
<evidence type="ECO:0000313" key="3">
    <source>
        <dbReference type="Proteomes" id="UP001189122"/>
    </source>
</evidence>
<dbReference type="EMBL" id="CACRZD030000007">
    <property type="protein sequence ID" value="CAA6662984.1"/>
    <property type="molecule type" value="Genomic_DNA"/>
</dbReference>
<organism evidence="2">
    <name type="scientific">Spirodela intermedia</name>
    <name type="common">Intermediate duckweed</name>
    <dbReference type="NCBI Taxonomy" id="51605"/>
    <lineage>
        <taxon>Eukaryota</taxon>
        <taxon>Viridiplantae</taxon>
        <taxon>Streptophyta</taxon>
        <taxon>Embryophyta</taxon>
        <taxon>Tracheophyta</taxon>
        <taxon>Spermatophyta</taxon>
        <taxon>Magnoliopsida</taxon>
        <taxon>Liliopsida</taxon>
        <taxon>Araceae</taxon>
        <taxon>Lemnoideae</taxon>
        <taxon>Spirodela</taxon>
    </lineage>
</organism>
<dbReference type="Proteomes" id="UP001189122">
    <property type="component" value="Unassembled WGS sequence"/>
</dbReference>
<accession>A0A7I8IYD8</accession>
<name>A0A7I8IYD8_SPIIN</name>
<feature type="compositionally biased region" description="Pro residues" evidence="1">
    <location>
        <begin position="23"/>
        <end position="44"/>
    </location>
</feature>
<gene>
    <name evidence="2" type="ORF">SI7747_07009369</name>
</gene>
<evidence type="ECO:0000256" key="1">
    <source>
        <dbReference type="SAM" id="MobiDB-lite"/>
    </source>
</evidence>
<sequence>MREGKRHGSSLPPSPTVAWRGPSPSPAALRPPPPPSPSPSPEVPFIPTMADIVAASRRQNMRLEIQTAGPLFRVIGTSTAEGGTELGRAEGILRPWTGGLILHLDSMKMSPATLRIERSIFGLGLFIGAAAVRHGFDSGCRRAELLAINDSDLYHSKLVRFYTRMGFRVVREVEGSSASDLADMLVWGGRGTRMEAAIEDLLLKWGSKFRPPSPS</sequence>
<proteinExistence type="predicted"/>
<dbReference type="PANTHER" id="PTHR36897">
    <property type="entry name" value="OS10G0351100-LIKE PROTEIN"/>
    <property type="match status" value="1"/>
</dbReference>
<reference evidence="2 3" key="1">
    <citation type="submission" date="2019-12" db="EMBL/GenBank/DDBJ databases">
        <authorList>
            <person name="Scholz U."/>
            <person name="Mascher M."/>
            <person name="Fiebig A."/>
        </authorList>
    </citation>
    <scope>NUCLEOTIDE SEQUENCE</scope>
</reference>
<dbReference type="PANTHER" id="PTHR36897:SF2">
    <property type="entry name" value="OS10G0350800 PROTEIN"/>
    <property type="match status" value="1"/>
</dbReference>
<protein>
    <submittedName>
        <fullName evidence="2">Uncharacterized protein</fullName>
    </submittedName>
</protein>
<dbReference type="AlphaFoldDB" id="A0A7I8IYD8"/>